<evidence type="ECO:0000313" key="3">
    <source>
        <dbReference type="Proteomes" id="UP001278766"/>
    </source>
</evidence>
<sequence>MGAGIGLFGVLLCFAWLGLASLRRGVYHLCAVIGRVGGRASAGRGVGLFASCILGLDGGSGPVRSGRKSSHHSWLCFKGSFVLFFNSDWGWFCGLTEAHRIIPACRERRSLGRP</sequence>
<organism evidence="2 3">
    <name type="scientific">Chaetomium fimeti</name>
    <dbReference type="NCBI Taxonomy" id="1854472"/>
    <lineage>
        <taxon>Eukaryota</taxon>
        <taxon>Fungi</taxon>
        <taxon>Dikarya</taxon>
        <taxon>Ascomycota</taxon>
        <taxon>Pezizomycotina</taxon>
        <taxon>Sordariomycetes</taxon>
        <taxon>Sordariomycetidae</taxon>
        <taxon>Sordariales</taxon>
        <taxon>Chaetomiaceae</taxon>
        <taxon>Chaetomium</taxon>
    </lineage>
</organism>
<feature type="chain" id="PRO_5042227308" description="Secreted protein" evidence="1">
    <location>
        <begin position="21"/>
        <end position="114"/>
    </location>
</feature>
<dbReference type="Proteomes" id="UP001278766">
    <property type="component" value="Unassembled WGS sequence"/>
</dbReference>
<keyword evidence="3" id="KW-1185">Reference proteome</keyword>
<evidence type="ECO:0008006" key="4">
    <source>
        <dbReference type="Google" id="ProtNLM"/>
    </source>
</evidence>
<dbReference type="GeneID" id="87841836"/>
<protein>
    <recommendedName>
        <fullName evidence="4">Secreted protein</fullName>
    </recommendedName>
</protein>
<comment type="caution">
    <text evidence="2">The sequence shown here is derived from an EMBL/GenBank/DDBJ whole genome shotgun (WGS) entry which is preliminary data.</text>
</comment>
<reference evidence="2" key="1">
    <citation type="journal article" date="2023" name="Mol. Phylogenet. Evol.">
        <title>Genome-scale phylogeny and comparative genomics of the fungal order Sordariales.</title>
        <authorList>
            <person name="Hensen N."/>
            <person name="Bonometti L."/>
            <person name="Westerberg I."/>
            <person name="Brannstrom I.O."/>
            <person name="Guillou S."/>
            <person name="Cros-Aarteil S."/>
            <person name="Calhoun S."/>
            <person name="Haridas S."/>
            <person name="Kuo A."/>
            <person name="Mondo S."/>
            <person name="Pangilinan J."/>
            <person name="Riley R."/>
            <person name="LaButti K."/>
            <person name="Andreopoulos B."/>
            <person name="Lipzen A."/>
            <person name="Chen C."/>
            <person name="Yan M."/>
            <person name="Daum C."/>
            <person name="Ng V."/>
            <person name="Clum A."/>
            <person name="Steindorff A."/>
            <person name="Ohm R.A."/>
            <person name="Martin F."/>
            <person name="Silar P."/>
            <person name="Natvig D.O."/>
            <person name="Lalanne C."/>
            <person name="Gautier V."/>
            <person name="Ament-Velasquez S.L."/>
            <person name="Kruys A."/>
            <person name="Hutchinson M.I."/>
            <person name="Powell A.J."/>
            <person name="Barry K."/>
            <person name="Miller A.N."/>
            <person name="Grigoriev I.V."/>
            <person name="Debuchy R."/>
            <person name="Gladieux P."/>
            <person name="Hiltunen Thoren M."/>
            <person name="Johannesson H."/>
        </authorList>
    </citation>
    <scope>NUCLEOTIDE SEQUENCE</scope>
    <source>
        <strain evidence="2">CBS 168.71</strain>
    </source>
</reference>
<feature type="signal peptide" evidence="1">
    <location>
        <begin position="1"/>
        <end position="20"/>
    </location>
</feature>
<reference evidence="2" key="2">
    <citation type="submission" date="2023-06" db="EMBL/GenBank/DDBJ databases">
        <authorList>
            <consortium name="Lawrence Berkeley National Laboratory"/>
            <person name="Haridas S."/>
            <person name="Hensen N."/>
            <person name="Bonometti L."/>
            <person name="Westerberg I."/>
            <person name="Brannstrom I.O."/>
            <person name="Guillou S."/>
            <person name="Cros-Aarteil S."/>
            <person name="Calhoun S."/>
            <person name="Kuo A."/>
            <person name="Mondo S."/>
            <person name="Pangilinan J."/>
            <person name="Riley R."/>
            <person name="Labutti K."/>
            <person name="Andreopoulos B."/>
            <person name="Lipzen A."/>
            <person name="Chen C."/>
            <person name="Yanf M."/>
            <person name="Daum C."/>
            <person name="Ng V."/>
            <person name="Clum A."/>
            <person name="Steindorff A."/>
            <person name="Ohm R."/>
            <person name="Martin F."/>
            <person name="Silar P."/>
            <person name="Natvig D."/>
            <person name="Lalanne C."/>
            <person name="Gautier V."/>
            <person name="Ament-Velasquez S.L."/>
            <person name="Kruys A."/>
            <person name="Hutchinson M.I."/>
            <person name="Powell A.J."/>
            <person name="Barry K."/>
            <person name="Miller A.N."/>
            <person name="Grigoriev I.V."/>
            <person name="Debuchy R."/>
            <person name="Gladieux P."/>
            <person name="Thoren M.H."/>
            <person name="Johannesson H."/>
        </authorList>
    </citation>
    <scope>NUCLEOTIDE SEQUENCE</scope>
    <source>
        <strain evidence="2">CBS 168.71</strain>
    </source>
</reference>
<dbReference type="EMBL" id="JAUEPN010000012">
    <property type="protein sequence ID" value="KAK3290717.1"/>
    <property type="molecule type" value="Genomic_DNA"/>
</dbReference>
<evidence type="ECO:0000256" key="1">
    <source>
        <dbReference type="SAM" id="SignalP"/>
    </source>
</evidence>
<evidence type="ECO:0000313" key="2">
    <source>
        <dbReference type="EMBL" id="KAK3290717.1"/>
    </source>
</evidence>
<dbReference type="AlphaFoldDB" id="A0AAE0LMM4"/>
<name>A0AAE0LMM4_9PEZI</name>
<gene>
    <name evidence="2" type="ORF">B0H64DRAFT_411953</name>
</gene>
<accession>A0AAE0LMM4</accession>
<proteinExistence type="predicted"/>
<dbReference type="RefSeq" id="XP_062654231.1">
    <property type="nucleotide sequence ID" value="XM_062804888.1"/>
</dbReference>
<keyword evidence="1" id="KW-0732">Signal</keyword>